<evidence type="ECO:0000313" key="4">
    <source>
        <dbReference type="Proteomes" id="UP000540989"/>
    </source>
</evidence>
<dbReference type="AlphaFoldDB" id="A0A7W7ZCL8"/>
<sequence length="203" mass="21717">MKWIFRTATGLALLLAAIGGVAQTAANHAVSAAARTRYFQLTLNLKFGANGEQQATMQTITTEFAVRGTIPGTTKARMVSQTPAGNGVQTRYIEVGTKFDADDIHVEGNGVALHFVLSASRPVKMIKYKANDGTEIEEPIITDRTVELSVKLPLDKAKVVFDSSSKSLEVSKPLGGNAKDDPAAAMPKPDQPMAIEMTVSEVR</sequence>
<organism evidence="3 4">
    <name type="scientific">Granulicella aggregans</name>
    <dbReference type="NCBI Taxonomy" id="474949"/>
    <lineage>
        <taxon>Bacteria</taxon>
        <taxon>Pseudomonadati</taxon>
        <taxon>Acidobacteriota</taxon>
        <taxon>Terriglobia</taxon>
        <taxon>Terriglobales</taxon>
        <taxon>Acidobacteriaceae</taxon>
        <taxon>Granulicella</taxon>
    </lineage>
</organism>
<comment type="caution">
    <text evidence="3">The sequence shown here is derived from an EMBL/GenBank/DDBJ whole genome shotgun (WGS) entry which is preliminary data.</text>
</comment>
<accession>A0A7W7ZCL8</accession>
<feature type="signal peptide" evidence="2">
    <location>
        <begin position="1"/>
        <end position="22"/>
    </location>
</feature>
<dbReference type="EMBL" id="JACHIP010000002">
    <property type="protein sequence ID" value="MBB5057312.1"/>
    <property type="molecule type" value="Genomic_DNA"/>
</dbReference>
<name>A0A7W7ZCL8_9BACT</name>
<evidence type="ECO:0000313" key="3">
    <source>
        <dbReference type="EMBL" id="MBB5057312.1"/>
    </source>
</evidence>
<feature type="region of interest" description="Disordered" evidence="1">
    <location>
        <begin position="168"/>
        <end position="192"/>
    </location>
</feature>
<reference evidence="3 4" key="1">
    <citation type="submission" date="2020-08" db="EMBL/GenBank/DDBJ databases">
        <title>Genomic Encyclopedia of Type Strains, Phase IV (KMG-V): Genome sequencing to study the core and pangenomes of soil and plant-associated prokaryotes.</title>
        <authorList>
            <person name="Whitman W."/>
        </authorList>
    </citation>
    <scope>NUCLEOTIDE SEQUENCE [LARGE SCALE GENOMIC DNA]</scope>
    <source>
        <strain evidence="3 4">M8UP14</strain>
    </source>
</reference>
<keyword evidence="4" id="KW-1185">Reference proteome</keyword>
<keyword evidence="2" id="KW-0732">Signal</keyword>
<evidence type="ECO:0000256" key="1">
    <source>
        <dbReference type="SAM" id="MobiDB-lite"/>
    </source>
</evidence>
<gene>
    <name evidence="3" type="ORF">HDF16_001997</name>
</gene>
<proteinExistence type="predicted"/>
<dbReference type="Proteomes" id="UP000540989">
    <property type="component" value="Unassembled WGS sequence"/>
</dbReference>
<feature type="chain" id="PRO_5031037102" evidence="2">
    <location>
        <begin position="23"/>
        <end position="203"/>
    </location>
</feature>
<dbReference type="RefSeq" id="WP_184215950.1">
    <property type="nucleotide sequence ID" value="NZ_JACHIP010000002.1"/>
</dbReference>
<evidence type="ECO:0000256" key="2">
    <source>
        <dbReference type="SAM" id="SignalP"/>
    </source>
</evidence>
<feature type="compositionally biased region" description="Low complexity" evidence="1">
    <location>
        <begin position="183"/>
        <end position="192"/>
    </location>
</feature>
<protein>
    <submittedName>
        <fullName evidence="3">Uncharacterized protein</fullName>
    </submittedName>
</protein>